<dbReference type="AlphaFoldDB" id="A0A1R3X6P1"/>
<dbReference type="EMBL" id="FTPP01000001">
    <property type="protein sequence ID" value="SIT86394.1"/>
    <property type="molecule type" value="Genomic_DNA"/>
</dbReference>
<gene>
    <name evidence="8" type="ORF">SAMN05444128_1720</name>
</gene>
<evidence type="ECO:0000256" key="5">
    <source>
        <dbReference type="ARBA" id="ARBA00023136"/>
    </source>
</evidence>
<evidence type="ECO:0000256" key="6">
    <source>
        <dbReference type="SAM" id="Phobius"/>
    </source>
</evidence>
<dbReference type="Pfam" id="PF12823">
    <property type="entry name" value="DUF3817"/>
    <property type="match status" value="1"/>
</dbReference>
<protein>
    <submittedName>
        <fullName evidence="8">Integral membrane protein</fullName>
    </submittedName>
</protein>
<evidence type="ECO:0000313" key="9">
    <source>
        <dbReference type="Proteomes" id="UP000187181"/>
    </source>
</evidence>
<name>A0A1R3X6P1_9BACT</name>
<feature type="domain" description="DUF3817" evidence="7">
    <location>
        <begin position="6"/>
        <end position="91"/>
    </location>
</feature>
<accession>A0A1R3X6P1</accession>
<evidence type="ECO:0000256" key="4">
    <source>
        <dbReference type="ARBA" id="ARBA00022989"/>
    </source>
</evidence>
<dbReference type="Proteomes" id="UP000187181">
    <property type="component" value="Unassembled WGS sequence"/>
</dbReference>
<dbReference type="NCBIfam" id="TIGR03954">
    <property type="entry name" value="integ_memb_HG"/>
    <property type="match status" value="1"/>
</dbReference>
<comment type="subcellular location">
    <subcellularLocation>
        <location evidence="1">Cell membrane</location>
        <topology evidence="1">Multi-pass membrane protein</topology>
    </subcellularLocation>
</comment>
<evidence type="ECO:0000256" key="3">
    <source>
        <dbReference type="ARBA" id="ARBA00022692"/>
    </source>
</evidence>
<dbReference type="PANTHER" id="PTHR40077">
    <property type="entry name" value="MEMBRANE PROTEIN-RELATED"/>
    <property type="match status" value="1"/>
</dbReference>
<evidence type="ECO:0000313" key="8">
    <source>
        <dbReference type="EMBL" id="SIT86394.1"/>
    </source>
</evidence>
<feature type="transmembrane region" description="Helical" evidence="6">
    <location>
        <begin position="12"/>
        <end position="31"/>
    </location>
</feature>
<feature type="transmembrane region" description="Helical" evidence="6">
    <location>
        <begin position="43"/>
        <end position="62"/>
    </location>
</feature>
<keyword evidence="3 6" id="KW-0812">Transmembrane</keyword>
<evidence type="ECO:0000259" key="7">
    <source>
        <dbReference type="Pfam" id="PF12823"/>
    </source>
</evidence>
<dbReference type="OrthoDB" id="1121311at2"/>
<keyword evidence="4 6" id="KW-1133">Transmembrane helix</keyword>
<sequence length="107" mass="11974">MRTPISRLRTIGIYEGVSYLLLLGIAMPLKYMAGIPEAVKYTGWAHGVLFVLYMMSVLEVTLTHNWSIKKVAAAVVASLLPFGPFILDKKLLKEEEIKKEKPVKQVA</sequence>
<dbReference type="RefSeq" id="WP_076667486.1">
    <property type="nucleotide sequence ID" value="NZ_FTPP01000001.1"/>
</dbReference>
<reference evidence="9" key="1">
    <citation type="submission" date="2017-01" db="EMBL/GenBank/DDBJ databases">
        <authorList>
            <person name="Varghese N."/>
            <person name="Submissions S."/>
        </authorList>
    </citation>
    <scope>NUCLEOTIDE SEQUENCE [LARGE SCALE GENOMIC DNA]</scope>
    <source>
        <strain evidence="9">LP100</strain>
    </source>
</reference>
<dbReference type="STRING" id="1317125.SAMN05444128_1720"/>
<dbReference type="GO" id="GO:0005886">
    <property type="term" value="C:plasma membrane"/>
    <property type="evidence" value="ECO:0007669"/>
    <property type="project" value="UniProtKB-SubCell"/>
</dbReference>
<dbReference type="InterPro" id="IPR023845">
    <property type="entry name" value="DUF3817_TM"/>
</dbReference>
<keyword evidence="2" id="KW-1003">Cell membrane</keyword>
<proteinExistence type="predicted"/>
<dbReference type="PANTHER" id="PTHR40077:SF1">
    <property type="entry name" value="MEMBRANE PROTEIN"/>
    <property type="match status" value="1"/>
</dbReference>
<keyword evidence="5 6" id="KW-0472">Membrane</keyword>
<evidence type="ECO:0000256" key="1">
    <source>
        <dbReference type="ARBA" id="ARBA00004651"/>
    </source>
</evidence>
<organism evidence="8 9">
    <name type="scientific">Pontibacter indicus</name>
    <dbReference type="NCBI Taxonomy" id="1317125"/>
    <lineage>
        <taxon>Bacteria</taxon>
        <taxon>Pseudomonadati</taxon>
        <taxon>Bacteroidota</taxon>
        <taxon>Cytophagia</taxon>
        <taxon>Cytophagales</taxon>
        <taxon>Hymenobacteraceae</taxon>
        <taxon>Pontibacter</taxon>
    </lineage>
</organism>
<keyword evidence="9" id="KW-1185">Reference proteome</keyword>
<evidence type="ECO:0000256" key="2">
    <source>
        <dbReference type="ARBA" id="ARBA00022475"/>
    </source>
</evidence>